<dbReference type="EMBL" id="RWGY01000913">
    <property type="protein sequence ID" value="TVT98001.1"/>
    <property type="molecule type" value="Genomic_DNA"/>
</dbReference>
<feature type="domain" description="DUF4220" evidence="2">
    <location>
        <begin position="50"/>
        <end position="437"/>
    </location>
</feature>
<organism evidence="3 4">
    <name type="scientific">Eragrostis curvula</name>
    <name type="common">weeping love grass</name>
    <dbReference type="NCBI Taxonomy" id="38414"/>
    <lineage>
        <taxon>Eukaryota</taxon>
        <taxon>Viridiplantae</taxon>
        <taxon>Streptophyta</taxon>
        <taxon>Embryophyta</taxon>
        <taxon>Tracheophyta</taxon>
        <taxon>Spermatophyta</taxon>
        <taxon>Magnoliopsida</taxon>
        <taxon>Liliopsida</taxon>
        <taxon>Poales</taxon>
        <taxon>Poaceae</taxon>
        <taxon>PACMAD clade</taxon>
        <taxon>Chloridoideae</taxon>
        <taxon>Eragrostideae</taxon>
        <taxon>Eragrostidinae</taxon>
        <taxon>Eragrostis</taxon>
    </lineage>
</organism>
<dbReference type="InterPro" id="IPR007658">
    <property type="entry name" value="DUF594"/>
</dbReference>
<dbReference type="Pfam" id="PF13968">
    <property type="entry name" value="DUF4220"/>
    <property type="match status" value="1"/>
</dbReference>
<keyword evidence="4" id="KW-1185">Reference proteome</keyword>
<gene>
    <name evidence="3" type="ORF">EJB05_56716</name>
</gene>
<keyword evidence="1" id="KW-1133">Transmembrane helix</keyword>
<dbReference type="OrthoDB" id="672171at2759"/>
<feature type="non-terminal residue" evidence="3">
    <location>
        <position position="1"/>
    </location>
</feature>
<feature type="transmembrane region" description="Helical" evidence="1">
    <location>
        <begin position="12"/>
        <end position="29"/>
    </location>
</feature>
<feature type="transmembrane region" description="Helical" evidence="1">
    <location>
        <begin position="102"/>
        <end position="123"/>
    </location>
</feature>
<evidence type="ECO:0000259" key="2">
    <source>
        <dbReference type="Pfam" id="PF13968"/>
    </source>
</evidence>
<comment type="caution">
    <text evidence="3">The sequence shown here is derived from an EMBL/GenBank/DDBJ whole genome shotgun (WGS) entry which is preliminary data.</text>
</comment>
<feature type="transmembrane region" description="Helical" evidence="1">
    <location>
        <begin position="35"/>
        <end position="60"/>
    </location>
</feature>
<dbReference type="Proteomes" id="UP000324897">
    <property type="component" value="Unassembled WGS sequence"/>
</dbReference>
<keyword evidence="1" id="KW-0812">Transmembrane</keyword>
<evidence type="ECO:0000313" key="4">
    <source>
        <dbReference type="Proteomes" id="UP000324897"/>
    </source>
</evidence>
<feature type="transmembrane region" description="Helical" evidence="1">
    <location>
        <begin position="144"/>
        <end position="172"/>
    </location>
</feature>
<feature type="transmembrane region" description="Helical" evidence="1">
    <location>
        <begin position="362"/>
        <end position="385"/>
    </location>
</feature>
<accession>A0A5J9SFK3</accession>
<evidence type="ECO:0000313" key="3">
    <source>
        <dbReference type="EMBL" id="TVT98001.1"/>
    </source>
</evidence>
<reference evidence="3 4" key="1">
    <citation type="journal article" date="2019" name="Sci. Rep.">
        <title>A high-quality genome of Eragrostis curvula grass provides insights into Poaceae evolution and supports new strategies to enhance forage quality.</title>
        <authorList>
            <person name="Carballo J."/>
            <person name="Santos B.A.C.M."/>
            <person name="Zappacosta D."/>
            <person name="Garbus I."/>
            <person name="Selva J.P."/>
            <person name="Gallo C.A."/>
            <person name="Diaz A."/>
            <person name="Albertini E."/>
            <person name="Caccamo M."/>
            <person name="Echenique V."/>
        </authorList>
    </citation>
    <scope>NUCLEOTIDE SEQUENCE [LARGE SCALE GENOMIC DNA]</scope>
    <source>
        <strain evidence="4">cv. Victoria</strain>
        <tissue evidence="3">Leaf</tissue>
    </source>
</reference>
<proteinExistence type="predicted"/>
<dbReference type="Gramene" id="TVT98001">
    <property type="protein sequence ID" value="TVT98001"/>
    <property type="gene ID" value="EJB05_56716"/>
</dbReference>
<dbReference type="PANTHER" id="PTHR31325">
    <property type="entry name" value="OS01G0798800 PROTEIN-RELATED"/>
    <property type="match status" value="1"/>
</dbReference>
<sequence length="687" mass="78268">MLNNPRQMIAQVEVLVSVVAALLFLQFIFDSSKRLWQNSILSCGLKVCNIVMFPIIAYTLSVMQSSPIKNSVYPVWAVSLIMASGGAGAIRQSDLPASKITIMMFIEIARYAFYLIMFSRLLAPNSVKDNGSLEHQGHNRHRNASSVCTSWFLVLALITKGLEALLVLRIGFDWSETVAKWMKRNADDSDPTSMNDYKYIVSGPLDRLIRGTSFDSITTLDQIWHCLGDFDDEETLEDLCLSCALFELLKRRYYGLVCAEARLRITQDFVFKVLLPHPDADYKRAFKIVETELGFCYDFFFTKYHMIYATGREQLPYWTIWSVTSLGMVILIFMVGVYALNNSLVLETPSPIIEVRSAKADYIIALVFLGIILMVILLQSTFYLASDWFKVSLVCRHVKQKSCAPIAFVTEKVLGFISRVTISARLRNTIGQFSFISDRGRFNCWTILKYILGTGDHVKVSDAVKKAFAISLISTGGKLTNGEASLRKHNMFDEYFWTLKDHSQIEAMLIWHIATDYCALALSDDGEDRNVAVNFSRYYAYLIVCVKELLQYDVADMRELESTVTEEVEYLARFRSSEMYEVMKHLPETEEEDNPATIFAKGVKLGKQLEKWSNDNRAKPWKMLAEFWAETIIYITPSHHTAKHHMQHLESGGEFLTQIWVLLSHAGILNLDREKDQGPKPAQPETA</sequence>
<feature type="transmembrane region" description="Helical" evidence="1">
    <location>
        <begin position="72"/>
        <end position="90"/>
    </location>
</feature>
<feature type="transmembrane region" description="Helical" evidence="1">
    <location>
        <begin position="318"/>
        <end position="341"/>
    </location>
</feature>
<dbReference type="Pfam" id="PF04578">
    <property type="entry name" value="DUF594"/>
    <property type="match status" value="1"/>
</dbReference>
<name>A0A5J9SFK3_9POAL</name>
<dbReference type="InterPro" id="IPR025315">
    <property type="entry name" value="DUF4220"/>
</dbReference>
<protein>
    <recommendedName>
        <fullName evidence="2">DUF4220 domain-containing protein</fullName>
    </recommendedName>
</protein>
<keyword evidence="1" id="KW-0472">Membrane</keyword>
<dbReference type="AlphaFoldDB" id="A0A5J9SFK3"/>
<evidence type="ECO:0000256" key="1">
    <source>
        <dbReference type="SAM" id="Phobius"/>
    </source>
</evidence>